<proteinExistence type="inferred from homology"/>
<gene>
    <name evidence="8" type="ORF">BUALT_Bualt11G0098200</name>
</gene>
<protein>
    <recommendedName>
        <fullName evidence="2 6">Carbonic anhydrase</fullName>
        <ecNumber evidence="2 6">4.2.1.1</ecNumber>
    </recommendedName>
</protein>
<feature type="domain" description="Alpha-carbonic anhydrase" evidence="7">
    <location>
        <begin position="34"/>
        <end position="270"/>
    </location>
</feature>
<feature type="chain" id="PRO_5043095494" description="Carbonic anhydrase" evidence="6">
    <location>
        <begin position="26"/>
        <end position="281"/>
    </location>
</feature>
<keyword evidence="3 6" id="KW-0479">Metal-binding</keyword>
<keyword evidence="9" id="KW-1185">Reference proteome</keyword>
<dbReference type="InterPro" id="IPR018338">
    <property type="entry name" value="Carbonic_anhydrase_a-class_CS"/>
</dbReference>
<reference evidence="8" key="1">
    <citation type="submission" date="2019-10" db="EMBL/GenBank/DDBJ databases">
        <authorList>
            <person name="Zhang R."/>
            <person name="Pan Y."/>
            <person name="Wang J."/>
            <person name="Ma R."/>
            <person name="Yu S."/>
        </authorList>
    </citation>
    <scope>NUCLEOTIDE SEQUENCE</scope>
    <source>
        <strain evidence="8">LA-IB0</strain>
        <tissue evidence="8">Leaf</tissue>
    </source>
</reference>
<dbReference type="PROSITE" id="PS51144">
    <property type="entry name" value="ALPHA_CA_2"/>
    <property type="match status" value="1"/>
</dbReference>
<evidence type="ECO:0000256" key="5">
    <source>
        <dbReference type="ARBA" id="ARBA00023239"/>
    </source>
</evidence>
<keyword evidence="4 6" id="KW-0862">Zinc</keyword>
<dbReference type="SMART" id="SM01057">
    <property type="entry name" value="Carb_anhydrase"/>
    <property type="match status" value="1"/>
</dbReference>
<sequence>MATTPTTAFFIFATIILLCVHSCAASTQQGDGPIQFTYSGGTGPDKWAKLNPNFSMCANGKSQSPINILTKEAILNRKLKPLIRSYDPTNVTLINNKFNIGVRYPDHSGDLVVDGKMYYLKQMHWHAPSEHRIDGQQYAAELHLVHIADDVNVSVVAILFEYGRPDPLLAKIQNKLKELSYEVKHHEETPIPLGPFHPTEVRKSCHKYYRYVGSFTTPPCTQNVIWNIVGKVRTISREQVEALKTPLDMRCKNNARPCQPINGRHVELFEEKPITHRDFYP</sequence>
<dbReference type="Pfam" id="PF00194">
    <property type="entry name" value="Carb_anhydrase"/>
    <property type="match status" value="1"/>
</dbReference>
<dbReference type="EMBL" id="WHWC01000011">
    <property type="protein sequence ID" value="KAG8374123.1"/>
    <property type="molecule type" value="Genomic_DNA"/>
</dbReference>
<evidence type="ECO:0000256" key="2">
    <source>
        <dbReference type="ARBA" id="ARBA00012925"/>
    </source>
</evidence>
<accession>A0AAV6X4P8</accession>
<dbReference type="AlphaFoldDB" id="A0AAV6X4P8"/>
<evidence type="ECO:0000313" key="8">
    <source>
        <dbReference type="EMBL" id="KAG8374123.1"/>
    </source>
</evidence>
<evidence type="ECO:0000313" key="9">
    <source>
        <dbReference type="Proteomes" id="UP000826271"/>
    </source>
</evidence>
<keyword evidence="5 6" id="KW-0456">Lyase</keyword>
<evidence type="ECO:0000256" key="3">
    <source>
        <dbReference type="ARBA" id="ARBA00022723"/>
    </source>
</evidence>
<name>A0AAV6X4P8_9LAMI</name>
<organism evidence="8 9">
    <name type="scientific">Buddleja alternifolia</name>
    <dbReference type="NCBI Taxonomy" id="168488"/>
    <lineage>
        <taxon>Eukaryota</taxon>
        <taxon>Viridiplantae</taxon>
        <taxon>Streptophyta</taxon>
        <taxon>Embryophyta</taxon>
        <taxon>Tracheophyta</taxon>
        <taxon>Spermatophyta</taxon>
        <taxon>Magnoliopsida</taxon>
        <taxon>eudicotyledons</taxon>
        <taxon>Gunneridae</taxon>
        <taxon>Pentapetalae</taxon>
        <taxon>asterids</taxon>
        <taxon>lamiids</taxon>
        <taxon>Lamiales</taxon>
        <taxon>Scrophulariaceae</taxon>
        <taxon>Buddlejeae</taxon>
        <taxon>Buddleja</taxon>
    </lineage>
</organism>
<comment type="cofactor">
    <cofactor evidence="1 6">
        <name>Zn(2+)</name>
        <dbReference type="ChEBI" id="CHEBI:29105"/>
    </cofactor>
</comment>
<dbReference type="GO" id="GO:0006730">
    <property type="term" value="P:one-carbon metabolic process"/>
    <property type="evidence" value="ECO:0007669"/>
    <property type="project" value="TreeGrafter"/>
</dbReference>
<comment type="function">
    <text evidence="6">Reversible hydration of carbon dioxide.</text>
</comment>
<dbReference type="PANTHER" id="PTHR18952:SF236">
    <property type="entry name" value="ALPHA CARBONIC ANHYDRASE 1, CHLOROPLASTIC"/>
    <property type="match status" value="1"/>
</dbReference>
<dbReference type="PANTHER" id="PTHR18952">
    <property type="entry name" value="CARBONIC ANHYDRASE"/>
    <property type="match status" value="1"/>
</dbReference>
<dbReference type="InterPro" id="IPR001148">
    <property type="entry name" value="CA_dom"/>
</dbReference>
<evidence type="ECO:0000256" key="4">
    <source>
        <dbReference type="ARBA" id="ARBA00022833"/>
    </source>
</evidence>
<dbReference type="InterPro" id="IPR036398">
    <property type="entry name" value="CA_dom_sf"/>
</dbReference>
<evidence type="ECO:0000256" key="6">
    <source>
        <dbReference type="RuleBase" id="RU367011"/>
    </source>
</evidence>
<dbReference type="Gene3D" id="3.10.200.10">
    <property type="entry name" value="Alpha carbonic anhydrase"/>
    <property type="match status" value="1"/>
</dbReference>
<evidence type="ECO:0000259" key="7">
    <source>
        <dbReference type="PROSITE" id="PS51144"/>
    </source>
</evidence>
<dbReference type="GO" id="GO:0008270">
    <property type="term" value="F:zinc ion binding"/>
    <property type="evidence" value="ECO:0007669"/>
    <property type="project" value="UniProtKB-UniRule"/>
</dbReference>
<dbReference type="InterPro" id="IPR041891">
    <property type="entry name" value="Alpha_CA_prokaryot-like"/>
</dbReference>
<dbReference type="GO" id="GO:0004089">
    <property type="term" value="F:carbonate dehydratase activity"/>
    <property type="evidence" value="ECO:0007669"/>
    <property type="project" value="UniProtKB-UniRule"/>
</dbReference>
<comment type="similarity">
    <text evidence="6">Belongs to the alpha-carbonic anhydrase family.</text>
</comment>
<comment type="catalytic activity">
    <reaction evidence="6">
        <text>hydrogencarbonate + H(+) = CO2 + H2O</text>
        <dbReference type="Rhea" id="RHEA:10748"/>
        <dbReference type="ChEBI" id="CHEBI:15377"/>
        <dbReference type="ChEBI" id="CHEBI:15378"/>
        <dbReference type="ChEBI" id="CHEBI:16526"/>
        <dbReference type="ChEBI" id="CHEBI:17544"/>
        <dbReference type="EC" id="4.2.1.1"/>
    </reaction>
</comment>
<dbReference type="Proteomes" id="UP000826271">
    <property type="component" value="Unassembled WGS sequence"/>
</dbReference>
<dbReference type="EC" id="4.2.1.1" evidence="2 6"/>
<evidence type="ECO:0000256" key="1">
    <source>
        <dbReference type="ARBA" id="ARBA00001947"/>
    </source>
</evidence>
<dbReference type="CDD" id="cd03124">
    <property type="entry name" value="alpha_CA_prokaryotic_like"/>
    <property type="match status" value="1"/>
</dbReference>
<dbReference type="SUPFAM" id="SSF51069">
    <property type="entry name" value="Carbonic anhydrase"/>
    <property type="match status" value="1"/>
</dbReference>
<dbReference type="PROSITE" id="PS00162">
    <property type="entry name" value="ALPHA_CA_1"/>
    <property type="match status" value="1"/>
</dbReference>
<comment type="caution">
    <text evidence="8">The sequence shown here is derived from an EMBL/GenBank/DDBJ whole genome shotgun (WGS) entry which is preliminary data.</text>
</comment>
<keyword evidence="6" id="KW-0732">Signal</keyword>
<feature type="signal peptide" evidence="6">
    <location>
        <begin position="1"/>
        <end position="25"/>
    </location>
</feature>
<dbReference type="InterPro" id="IPR023561">
    <property type="entry name" value="Carbonic_anhydrase_a-class"/>
</dbReference>